<evidence type="ECO:0000256" key="2">
    <source>
        <dbReference type="ARBA" id="ARBA00005497"/>
    </source>
</evidence>
<keyword evidence="4" id="KW-0677">Repeat</keyword>
<reference evidence="8 9" key="1">
    <citation type="journal article" date="2010" name="Plant Cell">
        <title>The Chlorella variabilis NC64A genome reveals adaptation to photosymbiosis, coevolution with viruses, and cryptic sex.</title>
        <authorList>
            <person name="Blanc G."/>
            <person name="Duncan G."/>
            <person name="Agarkova I."/>
            <person name="Borodovsky M."/>
            <person name="Gurnon J."/>
            <person name="Kuo A."/>
            <person name="Lindquist E."/>
            <person name="Lucas S."/>
            <person name="Pangilinan J."/>
            <person name="Polle J."/>
            <person name="Salamov A."/>
            <person name="Terry A."/>
            <person name="Yamada T."/>
            <person name="Dunigan D.D."/>
            <person name="Grigoriev I.V."/>
            <person name="Claverie J.M."/>
            <person name="Van Etten J.L."/>
        </authorList>
    </citation>
    <scope>NUCLEOTIDE SEQUENCE [LARGE SCALE GENOMIC DNA]</scope>
    <source>
        <strain evidence="8 9">NC64A</strain>
    </source>
</reference>
<dbReference type="InterPro" id="IPR016024">
    <property type="entry name" value="ARM-type_fold"/>
</dbReference>
<dbReference type="GO" id="GO:0005737">
    <property type="term" value="C:cytoplasm"/>
    <property type="evidence" value="ECO:0007669"/>
    <property type="project" value="UniProtKB-SubCell"/>
</dbReference>
<feature type="compositionally biased region" description="Basic residues" evidence="6">
    <location>
        <begin position="75"/>
        <end position="88"/>
    </location>
</feature>
<evidence type="ECO:0000313" key="8">
    <source>
        <dbReference type="EMBL" id="EFN55681.1"/>
    </source>
</evidence>
<dbReference type="InParanoid" id="E1ZEL1"/>
<proteinExistence type="inferred from homology"/>
<evidence type="ECO:0000256" key="4">
    <source>
        <dbReference type="ARBA" id="ARBA00022737"/>
    </source>
</evidence>
<comment type="subcellular location">
    <subcellularLocation>
        <location evidence="1">Cytoplasm</location>
    </subcellularLocation>
</comment>
<dbReference type="InterPro" id="IPR039778">
    <property type="entry name" value="PDCD4"/>
</dbReference>
<dbReference type="eggNOG" id="KOG0403">
    <property type="taxonomic scope" value="Eukaryota"/>
</dbReference>
<dbReference type="EMBL" id="GL433844">
    <property type="protein sequence ID" value="EFN55681.1"/>
    <property type="molecule type" value="Genomic_DNA"/>
</dbReference>
<name>E1ZEL1_CHLVA</name>
<evidence type="ECO:0000256" key="1">
    <source>
        <dbReference type="ARBA" id="ARBA00004496"/>
    </source>
</evidence>
<dbReference type="PANTHER" id="PTHR12626">
    <property type="entry name" value="PROGRAMMED CELL DEATH 4"/>
    <property type="match status" value="1"/>
</dbReference>
<comment type="similarity">
    <text evidence="2">Belongs to the PDCD4 family.</text>
</comment>
<keyword evidence="9" id="KW-1185">Reference proteome</keyword>
<dbReference type="OrthoDB" id="414546at2759"/>
<feature type="domain" description="MI" evidence="7">
    <location>
        <begin position="458"/>
        <end position="574"/>
    </location>
</feature>
<sequence length="574" mass="62432">MRKPGNVGGERPSPSFLTQEQREALDAALSKKRAEQPAPPSVAASGEESVSKPQLGKNPHSEGIKTKRDLQHDHHLNRKGKGTGRTKKSGAGGKYTWGAQLMPDGDEAAVDPNDPNYDSGNDDSRTVSFHEERTTQIAVFKKAVAMLLEEYYNSGDLNEAAELDRPEFGHYFVKRALATALDKHDREREMTSVLLSTLYNEVIVPSQVRKGFMAAIDAMDDLKLDVPDVVDQLALFICRCAGRAGWCWCWGAACGVLDGPPASLGAELQAKCGLHLGAKHSGERLQRCWGSGAGFKFDETKQSIRSMLQEYASSGDKEEVARILRDLAVPFFHHELVKQALLLGMEAASQEAWLALLGKLSETGEVSASQMTKVGLAGARLCVPGTPGTPGAELNGTAHTPFHPSVQAFKTAALDIVREYFDSGDAGEVAHRLRELDEPGFHNIFVKHAIQLAMDRKDRERELVSALLPTLVPATISADQAERCLQNLNVPHFHHDFVARSLLAAFGSEGEAGKVLGLLQQLADSGEVSQTQMAKGFARVEARLADTALDLARAPELYQQYKQQALEQGWLPAA</sequence>
<accession>E1ZEL1</accession>
<feature type="region of interest" description="Disordered" evidence="6">
    <location>
        <begin position="1"/>
        <end position="126"/>
    </location>
</feature>
<dbReference type="KEGG" id="cvr:CHLNCDRAFT_52326"/>
<dbReference type="OMA" id="MESSWMA"/>
<organism evidence="9">
    <name type="scientific">Chlorella variabilis</name>
    <name type="common">Green alga</name>
    <dbReference type="NCBI Taxonomy" id="554065"/>
    <lineage>
        <taxon>Eukaryota</taxon>
        <taxon>Viridiplantae</taxon>
        <taxon>Chlorophyta</taxon>
        <taxon>core chlorophytes</taxon>
        <taxon>Trebouxiophyceae</taxon>
        <taxon>Chlorellales</taxon>
        <taxon>Chlorellaceae</taxon>
        <taxon>Chlorella clade</taxon>
        <taxon>Chlorella</taxon>
    </lineage>
</organism>
<keyword evidence="3" id="KW-0963">Cytoplasm</keyword>
<evidence type="ECO:0000256" key="5">
    <source>
        <dbReference type="ARBA" id="ARBA00023242"/>
    </source>
</evidence>
<dbReference type="SUPFAM" id="SSF48371">
    <property type="entry name" value="ARM repeat"/>
    <property type="match status" value="4"/>
</dbReference>
<dbReference type="FunCoup" id="E1ZEL1">
    <property type="interactions" value="1296"/>
</dbReference>
<dbReference type="SMART" id="SM00544">
    <property type="entry name" value="MA3"/>
    <property type="match status" value="3"/>
</dbReference>
<keyword evidence="5" id="KW-0539">Nucleus</keyword>
<dbReference type="AlphaFoldDB" id="E1ZEL1"/>
<protein>
    <recommendedName>
        <fullName evidence="7">MI domain-containing protein</fullName>
    </recommendedName>
</protein>
<dbReference type="Proteomes" id="UP000008141">
    <property type="component" value="Unassembled WGS sequence"/>
</dbReference>
<dbReference type="GeneID" id="17354885"/>
<dbReference type="InterPro" id="IPR003891">
    <property type="entry name" value="Initiation_fac_eIF4g_MI"/>
</dbReference>
<feature type="domain" description="MI" evidence="7">
    <location>
        <begin position="139"/>
        <end position="256"/>
    </location>
</feature>
<feature type="compositionally biased region" description="Basic and acidic residues" evidence="6">
    <location>
        <begin position="59"/>
        <end position="74"/>
    </location>
</feature>
<gene>
    <name evidence="8" type="ORF">CHLNCDRAFT_52326</name>
</gene>
<dbReference type="GO" id="GO:0045892">
    <property type="term" value="P:negative regulation of DNA-templated transcription"/>
    <property type="evidence" value="ECO:0007669"/>
    <property type="project" value="InterPro"/>
</dbReference>
<feature type="domain" description="MI" evidence="7">
    <location>
        <begin position="299"/>
        <end position="419"/>
    </location>
</feature>
<dbReference type="PANTHER" id="PTHR12626:SF0">
    <property type="entry name" value="PROGRAMMED CELL DEATH PROTEIN 4"/>
    <property type="match status" value="1"/>
</dbReference>
<dbReference type="PROSITE" id="PS51366">
    <property type="entry name" value="MI"/>
    <property type="match status" value="3"/>
</dbReference>
<evidence type="ECO:0000259" key="7">
    <source>
        <dbReference type="PROSITE" id="PS51366"/>
    </source>
</evidence>
<evidence type="ECO:0000313" key="9">
    <source>
        <dbReference type="Proteomes" id="UP000008141"/>
    </source>
</evidence>
<evidence type="ECO:0000256" key="3">
    <source>
        <dbReference type="ARBA" id="ARBA00022490"/>
    </source>
</evidence>
<evidence type="ECO:0000256" key="6">
    <source>
        <dbReference type="SAM" id="MobiDB-lite"/>
    </source>
</evidence>
<dbReference type="Gene3D" id="1.25.40.180">
    <property type="match status" value="4"/>
</dbReference>
<dbReference type="RefSeq" id="XP_005847783.1">
    <property type="nucleotide sequence ID" value="XM_005847721.1"/>
</dbReference>
<dbReference type="Pfam" id="PF02847">
    <property type="entry name" value="MA3"/>
    <property type="match status" value="4"/>
</dbReference>
<dbReference type="STRING" id="554065.E1ZEL1"/>